<organism evidence="2 3">
    <name type="scientific">Austropuccinia psidii MF-1</name>
    <dbReference type="NCBI Taxonomy" id="1389203"/>
    <lineage>
        <taxon>Eukaryota</taxon>
        <taxon>Fungi</taxon>
        <taxon>Dikarya</taxon>
        <taxon>Basidiomycota</taxon>
        <taxon>Pucciniomycotina</taxon>
        <taxon>Pucciniomycetes</taxon>
        <taxon>Pucciniales</taxon>
        <taxon>Sphaerophragmiaceae</taxon>
        <taxon>Austropuccinia</taxon>
    </lineage>
</organism>
<feature type="chain" id="PRO_5040206925" description="Secreted protein" evidence="1">
    <location>
        <begin position="44"/>
        <end position="88"/>
    </location>
</feature>
<proteinExistence type="predicted"/>
<dbReference type="EMBL" id="AVOT02034060">
    <property type="protein sequence ID" value="MBW0528086.1"/>
    <property type="molecule type" value="Genomic_DNA"/>
</dbReference>
<dbReference type="AlphaFoldDB" id="A0A9Q3I3E7"/>
<comment type="caution">
    <text evidence="2">The sequence shown here is derived from an EMBL/GenBank/DDBJ whole genome shotgun (WGS) entry which is preliminary data.</text>
</comment>
<protein>
    <recommendedName>
        <fullName evidence="4">Secreted protein</fullName>
    </recommendedName>
</protein>
<name>A0A9Q3I3E7_9BASI</name>
<sequence>MLQQPLLIHVFWLQFPLDVLPPPRMPSWPSPILTLLNLWLILSTDYDAYAPKCPYRYASTPGHHPSLCLLNPTSYNSYVPEVPSNILN</sequence>
<evidence type="ECO:0000313" key="2">
    <source>
        <dbReference type="EMBL" id="MBW0528086.1"/>
    </source>
</evidence>
<evidence type="ECO:0000256" key="1">
    <source>
        <dbReference type="SAM" id="SignalP"/>
    </source>
</evidence>
<dbReference type="Proteomes" id="UP000765509">
    <property type="component" value="Unassembled WGS sequence"/>
</dbReference>
<keyword evidence="1" id="KW-0732">Signal</keyword>
<evidence type="ECO:0008006" key="4">
    <source>
        <dbReference type="Google" id="ProtNLM"/>
    </source>
</evidence>
<gene>
    <name evidence="2" type="ORF">O181_067801</name>
</gene>
<feature type="signal peptide" evidence="1">
    <location>
        <begin position="1"/>
        <end position="43"/>
    </location>
</feature>
<keyword evidence="3" id="KW-1185">Reference proteome</keyword>
<accession>A0A9Q3I3E7</accession>
<reference evidence="2" key="1">
    <citation type="submission" date="2021-03" db="EMBL/GenBank/DDBJ databases">
        <title>Draft genome sequence of rust myrtle Austropuccinia psidii MF-1, a brazilian biotype.</title>
        <authorList>
            <person name="Quecine M.C."/>
            <person name="Pachon D.M.R."/>
            <person name="Bonatelli M.L."/>
            <person name="Correr F.H."/>
            <person name="Franceschini L.M."/>
            <person name="Leite T.F."/>
            <person name="Margarido G.R.A."/>
            <person name="Almeida C.A."/>
            <person name="Ferrarezi J.A."/>
            <person name="Labate C.A."/>
        </authorList>
    </citation>
    <scope>NUCLEOTIDE SEQUENCE</scope>
    <source>
        <strain evidence="2">MF-1</strain>
    </source>
</reference>
<evidence type="ECO:0000313" key="3">
    <source>
        <dbReference type="Proteomes" id="UP000765509"/>
    </source>
</evidence>